<dbReference type="Proteomes" id="UP000585474">
    <property type="component" value="Unassembled WGS sequence"/>
</dbReference>
<dbReference type="InterPro" id="IPR000008">
    <property type="entry name" value="C2_dom"/>
</dbReference>
<dbReference type="SMART" id="SM00239">
    <property type="entry name" value="C2"/>
    <property type="match status" value="2"/>
</dbReference>
<organism evidence="5 6">
    <name type="scientific">Actinidia rufa</name>
    <dbReference type="NCBI Taxonomy" id="165716"/>
    <lineage>
        <taxon>Eukaryota</taxon>
        <taxon>Viridiplantae</taxon>
        <taxon>Streptophyta</taxon>
        <taxon>Embryophyta</taxon>
        <taxon>Tracheophyta</taxon>
        <taxon>Spermatophyta</taxon>
        <taxon>Magnoliopsida</taxon>
        <taxon>eudicotyledons</taxon>
        <taxon>Gunneridae</taxon>
        <taxon>Pentapetalae</taxon>
        <taxon>asterids</taxon>
        <taxon>Ericales</taxon>
        <taxon>Actinidiaceae</taxon>
        <taxon>Actinidia</taxon>
    </lineage>
</organism>
<dbReference type="OrthoDB" id="67700at2759"/>
<accession>A0A7J0FYU2</accession>
<dbReference type="InterPro" id="IPR031968">
    <property type="entry name" value="VASt"/>
</dbReference>
<feature type="domain" description="VASt" evidence="4">
    <location>
        <begin position="246"/>
        <end position="419"/>
    </location>
</feature>
<dbReference type="Pfam" id="PF16016">
    <property type="entry name" value="VASt"/>
    <property type="match status" value="1"/>
</dbReference>
<evidence type="ECO:0000313" key="6">
    <source>
        <dbReference type="Proteomes" id="UP000585474"/>
    </source>
</evidence>
<keyword evidence="2" id="KW-0472">Membrane</keyword>
<dbReference type="Gene3D" id="2.60.40.150">
    <property type="entry name" value="C2 domain"/>
    <property type="match status" value="2"/>
</dbReference>
<evidence type="ECO:0000313" key="5">
    <source>
        <dbReference type="EMBL" id="GFZ03872.1"/>
    </source>
</evidence>
<dbReference type="InterPro" id="IPR044511">
    <property type="entry name" value="At1g03370/At5g50170-like"/>
</dbReference>
<evidence type="ECO:0000259" key="4">
    <source>
        <dbReference type="PROSITE" id="PS51778"/>
    </source>
</evidence>
<name>A0A7J0FYU2_9ERIC</name>
<dbReference type="PANTHER" id="PTHR46296:SF7">
    <property type="entry name" value="C2 DOMAIN-CONTAINING PROTEIN"/>
    <property type="match status" value="1"/>
</dbReference>
<dbReference type="EMBL" id="BJWL01000016">
    <property type="protein sequence ID" value="GFZ03872.1"/>
    <property type="molecule type" value="Genomic_DNA"/>
</dbReference>
<dbReference type="Pfam" id="PF00168">
    <property type="entry name" value="C2"/>
    <property type="match status" value="2"/>
</dbReference>
<gene>
    <name evidence="5" type="ORF">Acr_16g0004960</name>
</gene>
<sequence>MRLYVYVLEGTDLSTKDSYVKLQIGMFKSKTRVSKGTKNPNWNEEFAFRVHDMEDELLVSVYSHEEGSGFFNVSGDLVGRVRVPVRSVLADESHNLPPTWFSLERPKGSKSVKKECGKILLALSLRGRGQDKCTNHLCYEDSHSKTGDYKEREGPHVTHQDFLSCTAPSRKILEGKHIVKAIAGRLERLFNKNEDNSRNDDASEQSTTLSDYEDCMEETPSFCSFEKAMEKMESMSSEIEMPNNLQGGILLDQTYVIPSKDLNMFLFAPNSQFRTDLVDLQGSTNVQEGPWMWKSEDTPCLMRVVTYTKAATKLVKAVKATEEQTYTKADGREFAVHVNVSTPDVPYGNTFKIEILYRIMPGPQLSSGEESSHLVVSWGISFFQNTMMRGMIEGGARQGLKESFDQFASLLARNRPGELQGLEFTGIDLPDSFGELIACGILVILLERVYYMVSHFVQARFQKGSDHGIKAQGDGWVLTVALIESTNLASLDPMVFPDPYVVFTCNGKTRTSSVKLQTLDPQWNEILEFDAAEEPPSVLDVEVFDFDGPFDHAATLGHSEINFLKHTSTELADIWVPLEGKLAQSSQSKLHLRIFLDNNNGVETIKDYLTKMEKEVGKKLNLRSPHRNSTFQKIFGLPPEEFLISQ</sequence>
<feature type="domain" description="C2" evidence="3">
    <location>
        <begin position="457"/>
        <end position="576"/>
    </location>
</feature>
<evidence type="ECO:0000256" key="2">
    <source>
        <dbReference type="ARBA" id="ARBA00023136"/>
    </source>
</evidence>
<dbReference type="SUPFAM" id="SSF49562">
    <property type="entry name" value="C2 domain (Calcium/lipid-binding domain, CaLB)"/>
    <property type="match status" value="2"/>
</dbReference>
<dbReference type="PANTHER" id="PTHR46296">
    <property type="entry name" value="BNAA05G37250D PROTEIN"/>
    <property type="match status" value="1"/>
</dbReference>
<dbReference type="PROSITE" id="PS50004">
    <property type="entry name" value="C2"/>
    <property type="match status" value="2"/>
</dbReference>
<protein>
    <submittedName>
        <fullName evidence="5">C2 calcium/lipid-binding and GRAM domain containing protein</fullName>
    </submittedName>
</protein>
<dbReference type="InterPro" id="IPR035892">
    <property type="entry name" value="C2_domain_sf"/>
</dbReference>
<comment type="subcellular location">
    <subcellularLocation>
        <location evidence="1">Membrane</location>
    </subcellularLocation>
</comment>
<proteinExistence type="predicted"/>
<reference evidence="5 6" key="1">
    <citation type="submission" date="2019-07" db="EMBL/GenBank/DDBJ databases">
        <title>De Novo Assembly of kiwifruit Actinidia rufa.</title>
        <authorList>
            <person name="Sugita-Konishi S."/>
            <person name="Sato K."/>
            <person name="Mori E."/>
            <person name="Abe Y."/>
            <person name="Kisaki G."/>
            <person name="Hamano K."/>
            <person name="Suezawa K."/>
            <person name="Otani M."/>
            <person name="Fukuda T."/>
            <person name="Manabe T."/>
            <person name="Gomi K."/>
            <person name="Tabuchi M."/>
            <person name="Akimitsu K."/>
            <person name="Kataoka I."/>
        </authorList>
    </citation>
    <scope>NUCLEOTIDE SEQUENCE [LARGE SCALE GENOMIC DNA]</scope>
    <source>
        <strain evidence="6">cv. Fuchu</strain>
    </source>
</reference>
<comment type="caution">
    <text evidence="5">The sequence shown here is derived from an EMBL/GenBank/DDBJ whole genome shotgun (WGS) entry which is preliminary data.</text>
</comment>
<evidence type="ECO:0000256" key="1">
    <source>
        <dbReference type="ARBA" id="ARBA00004370"/>
    </source>
</evidence>
<dbReference type="AlphaFoldDB" id="A0A7J0FYU2"/>
<keyword evidence="6" id="KW-1185">Reference proteome</keyword>
<dbReference type="CDD" id="cd00030">
    <property type="entry name" value="C2"/>
    <property type="match status" value="2"/>
</dbReference>
<feature type="domain" description="C2" evidence="3">
    <location>
        <begin position="1"/>
        <end position="101"/>
    </location>
</feature>
<dbReference type="PROSITE" id="PS51778">
    <property type="entry name" value="VAST"/>
    <property type="match status" value="1"/>
</dbReference>
<dbReference type="GO" id="GO:0016020">
    <property type="term" value="C:membrane"/>
    <property type="evidence" value="ECO:0007669"/>
    <property type="project" value="UniProtKB-SubCell"/>
</dbReference>
<evidence type="ECO:0000259" key="3">
    <source>
        <dbReference type="PROSITE" id="PS50004"/>
    </source>
</evidence>